<protein>
    <submittedName>
        <fullName evidence="1">Type II toxin-antitoxin system RelE/ParE family toxin</fullName>
    </submittedName>
</protein>
<dbReference type="Gene3D" id="3.30.2310.20">
    <property type="entry name" value="RelE-like"/>
    <property type="match status" value="1"/>
</dbReference>
<dbReference type="InterPro" id="IPR035093">
    <property type="entry name" value="RelE/ParE_toxin_dom_sf"/>
</dbReference>
<keyword evidence="2" id="KW-1185">Reference proteome</keyword>
<dbReference type="EMBL" id="JBHUHR010000051">
    <property type="protein sequence ID" value="MFD2037703.1"/>
    <property type="molecule type" value="Genomic_DNA"/>
</dbReference>
<dbReference type="Proteomes" id="UP001597361">
    <property type="component" value="Unassembled WGS sequence"/>
</dbReference>
<evidence type="ECO:0000313" key="2">
    <source>
        <dbReference type="Proteomes" id="UP001597361"/>
    </source>
</evidence>
<organism evidence="1 2">
    <name type="scientific">Belliella marina</name>
    <dbReference type="NCBI Taxonomy" id="1644146"/>
    <lineage>
        <taxon>Bacteria</taxon>
        <taxon>Pseudomonadati</taxon>
        <taxon>Bacteroidota</taxon>
        <taxon>Cytophagia</taxon>
        <taxon>Cytophagales</taxon>
        <taxon>Cyclobacteriaceae</taxon>
        <taxon>Belliella</taxon>
    </lineage>
</organism>
<name>A0ABW4VU40_9BACT</name>
<dbReference type="RefSeq" id="WP_376889792.1">
    <property type="nucleotide sequence ID" value="NZ_JBHUHR010000051.1"/>
</dbReference>
<comment type="caution">
    <text evidence="1">The sequence shown here is derived from an EMBL/GenBank/DDBJ whole genome shotgun (WGS) entry which is preliminary data.</text>
</comment>
<reference evidence="2" key="1">
    <citation type="journal article" date="2019" name="Int. J. Syst. Evol. Microbiol.">
        <title>The Global Catalogue of Microorganisms (GCM) 10K type strain sequencing project: providing services to taxonomists for standard genome sequencing and annotation.</title>
        <authorList>
            <consortium name="The Broad Institute Genomics Platform"/>
            <consortium name="The Broad Institute Genome Sequencing Center for Infectious Disease"/>
            <person name="Wu L."/>
            <person name="Ma J."/>
        </authorList>
    </citation>
    <scope>NUCLEOTIDE SEQUENCE [LARGE SCALE GENOMIC DNA]</scope>
    <source>
        <strain evidence="2">CGMCC 1.15180</strain>
    </source>
</reference>
<sequence>MQKKLGEVSDNWRIRIGDYRAVDVVDDNIMVVYIRKVIPRKIFTKNKPIISKELVSTKPGTNTKAPP</sequence>
<proteinExistence type="predicted"/>
<gene>
    <name evidence="1" type="ORF">ACFSKL_23110</name>
</gene>
<accession>A0ABW4VU40</accession>
<evidence type="ECO:0000313" key="1">
    <source>
        <dbReference type="EMBL" id="MFD2037703.1"/>
    </source>
</evidence>
<dbReference type="SUPFAM" id="SSF143011">
    <property type="entry name" value="RelE-like"/>
    <property type="match status" value="1"/>
</dbReference>